<accession>A0A6J6KNU6</accession>
<evidence type="ECO:0000313" key="2">
    <source>
        <dbReference type="EMBL" id="CAB4651202.1"/>
    </source>
</evidence>
<dbReference type="Gene3D" id="3.40.50.1820">
    <property type="entry name" value="alpha/beta hydrolase"/>
    <property type="match status" value="1"/>
</dbReference>
<dbReference type="GO" id="GO:0016020">
    <property type="term" value="C:membrane"/>
    <property type="evidence" value="ECO:0007669"/>
    <property type="project" value="TreeGrafter"/>
</dbReference>
<dbReference type="InterPro" id="IPR000073">
    <property type="entry name" value="AB_hydrolase_1"/>
</dbReference>
<gene>
    <name evidence="2" type="ORF">UFOPK2166_00826</name>
</gene>
<dbReference type="InterPro" id="IPR029058">
    <property type="entry name" value="AB_hydrolase_fold"/>
</dbReference>
<protein>
    <submittedName>
        <fullName evidence="2">Unannotated protein</fullName>
    </submittedName>
</protein>
<sequence>MALPPGRSIDLPGRGQTFIREVAGPPDAPTLMLLHGWTATADLNWFTTFELLGQHFRIIAPDHRGHGQGIRLKGSFRLEDCADDVAAIADILGINTFIPVGYSMGGTIAQLIWQRHESRVRGLVLCSTAPHFTTSREERLGFLGLTGLAALSRLTPTQTRDWLTEQIYLQRKSEGVEPWAIAQMATHDWRHILEAGSAIGNFNSLDWLPGVDVPTSVVLTTQDTVVPLERQQRLIETIPGAQSFEVSAGHNAVYAQHEAYVPVLLEACLSVHHRSVA</sequence>
<evidence type="ECO:0000259" key="1">
    <source>
        <dbReference type="Pfam" id="PF00561"/>
    </source>
</evidence>
<dbReference type="PRINTS" id="PR00111">
    <property type="entry name" value="ABHYDROLASE"/>
</dbReference>
<proteinExistence type="predicted"/>
<dbReference type="AlphaFoldDB" id="A0A6J6KNU6"/>
<dbReference type="PANTHER" id="PTHR43798:SF33">
    <property type="entry name" value="HYDROLASE, PUTATIVE (AFU_ORTHOLOGUE AFUA_2G14860)-RELATED"/>
    <property type="match status" value="1"/>
</dbReference>
<dbReference type="Pfam" id="PF00561">
    <property type="entry name" value="Abhydrolase_1"/>
    <property type="match status" value="1"/>
</dbReference>
<dbReference type="PANTHER" id="PTHR43798">
    <property type="entry name" value="MONOACYLGLYCEROL LIPASE"/>
    <property type="match status" value="1"/>
</dbReference>
<reference evidence="2" key="1">
    <citation type="submission" date="2020-05" db="EMBL/GenBank/DDBJ databases">
        <authorList>
            <person name="Chiriac C."/>
            <person name="Salcher M."/>
            <person name="Ghai R."/>
            <person name="Kavagutti S V."/>
        </authorList>
    </citation>
    <scope>NUCLEOTIDE SEQUENCE</scope>
</reference>
<dbReference type="InterPro" id="IPR050266">
    <property type="entry name" value="AB_hydrolase_sf"/>
</dbReference>
<dbReference type="EMBL" id="CAEZWB010000103">
    <property type="protein sequence ID" value="CAB4651202.1"/>
    <property type="molecule type" value="Genomic_DNA"/>
</dbReference>
<dbReference type="SUPFAM" id="SSF53474">
    <property type="entry name" value="alpha/beta-Hydrolases"/>
    <property type="match status" value="1"/>
</dbReference>
<organism evidence="2">
    <name type="scientific">freshwater metagenome</name>
    <dbReference type="NCBI Taxonomy" id="449393"/>
    <lineage>
        <taxon>unclassified sequences</taxon>
        <taxon>metagenomes</taxon>
        <taxon>ecological metagenomes</taxon>
    </lineage>
</organism>
<name>A0A6J6KNU6_9ZZZZ</name>
<feature type="domain" description="AB hydrolase-1" evidence="1">
    <location>
        <begin position="29"/>
        <end position="253"/>
    </location>
</feature>